<evidence type="ECO:0000313" key="6">
    <source>
        <dbReference type="Proteomes" id="UP001500483"/>
    </source>
</evidence>
<keyword evidence="1" id="KW-0479">Metal-binding</keyword>
<dbReference type="PANTHER" id="PTHR40082">
    <property type="entry name" value="BLR5956 PROTEIN"/>
    <property type="match status" value="1"/>
</dbReference>
<keyword evidence="2" id="KW-0456">Lyase</keyword>
<dbReference type="Gene3D" id="3.40.50.10090">
    <property type="match status" value="2"/>
</dbReference>
<dbReference type="Pfam" id="PF02602">
    <property type="entry name" value="HEM4"/>
    <property type="match status" value="1"/>
</dbReference>
<dbReference type="CDD" id="cd03416">
    <property type="entry name" value="CbiX_SirB_N"/>
    <property type="match status" value="1"/>
</dbReference>
<accession>A0ABP6RSL2</accession>
<organism evidence="5 6">
    <name type="scientific">Saccharopolyspora gregorii</name>
    <dbReference type="NCBI Taxonomy" id="33914"/>
    <lineage>
        <taxon>Bacteria</taxon>
        <taxon>Bacillati</taxon>
        <taxon>Actinomycetota</taxon>
        <taxon>Actinomycetes</taxon>
        <taxon>Pseudonocardiales</taxon>
        <taxon>Pseudonocardiaceae</taxon>
        <taxon>Saccharopolyspora</taxon>
    </lineage>
</organism>
<evidence type="ECO:0000259" key="4">
    <source>
        <dbReference type="Pfam" id="PF02602"/>
    </source>
</evidence>
<proteinExistence type="predicted"/>
<dbReference type="Proteomes" id="UP001500483">
    <property type="component" value="Unassembled WGS sequence"/>
</dbReference>
<reference evidence="6" key="1">
    <citation type="journal article" date="2019" name="Int. J. Syst. Evol. Microbiol.">
        <title>The Global Catalogue of Microorganisms (GCM) 10K type strain sequencing project: providing services to taxonomists for standard genome sequencing and annotation.</title>
        <authorList>
            <consortium name="The Broad Institute Genomics Platform"/>
            <consortium name="The Broad Institute Genome Sequencing Center for Infectious Disease"/>
            <person name="Wu L."/>
            <person name="Ma J."/>
        </authorList>
    </citation>
    <scope>NUCLEOTIDE SEQUENCE [LARGE SCALE GENOMIC DNA]</scope>
    <source>
        <strain evidence="6">JCM 9687</strain>
    </source>
</reference>
<dbReference type="InterPro" id="IPR003754">
    <property type="entry name" value="4pyrrol_synth_uPrphyn_synth"/>
</dbReference>
<evidence type="ECO:0000256" key="3">
    <source>
        <dbReference type="SAM" id="MobiDB-lite"/>
    </source>
</evidence>
<dbReference type="SUPFAM" id="SSF69618">
    <property type="entry name" value="HemD-like"/>
    <property type="match status" value="1"/>
</dbReference>
<evidence type="ECO:0000256" key="2">
    <source>
        <dbReference type="ARBA" id="ARBA00023239"/>
    </source>
</evidence>
<name>A0ABP6RSL2_9PSEU</name>
<gene>
    <name evidence="5" type="ORF">GCM10020366_31070</name>
</gene>
<dbReference type="EMBL" id="BAAAYK010000038">
    <property type="protein sequence ID" value="GAA3358552.1"/>
    <property type="molecule type" value="Genomic_DNA"/>
</dbReference>
<dbReference type="CDD" id="cd06578">
    <property type="entry name" value="HemD"/>
    <property type="match status" value="1"/>
</dbReference>
<dbReference type="PANTHER" id="PTHR40082:SF1">
    <property type="entry name" value="BLR5956 PROTEIN"/>
    <property type="match status" value="1"/>
</dbReference>
<evidence type="ECO:0000313" key="5">
    <source>
        <dbReference type="EMBL" id="GAA3358552.1"/>
    </source>
</evidence>
<dbReference type="InterPro" id="IPR039793">
    <property type="entry name" value="UROS/Hem4"/>
</dbReference>
<evidence type="ECO:0000256" key="1">
    <source>
        <dbReference type="ARBA" id="ARBA00022723"/>
    </source>
</evidence>
<dbReference type="Gene3D" id="3.40.50.1400">
    <property type="match status" value="2"/>
</dbReference>
<sequence length="604" mass="62155">MREPPMPLAGFTVGVTAARRVDEQTALLARCGARVLPGAALRIVPVADDARLRAATERCVEAPPSVVVATTGIGFRGWVEAAEGWGLGADLLSALGSARLLARGPKARGAVRAAGLPDAWSPESESSAELLAHLLAAPLAGVRVAVQLHGRPLPEFTAALRSAGAEVVEVPVYRWCPPADTAALAALVDAVCARELDAVTFTSAPAAAGLLARATEQGCRRELLAALRGPVLAACVGPVTHAPLAEVDVPAVLPRRARLGALVRELCERLPGRYPSLPVAGRTLQLRGHAAAVDGVPRPLSPGGKALLRVLLARPGEVVAREELAAALAVAVRRRTRRGASRGTAAVRARRPGTGADGDQARLPAAAGGRVTPPLLLVAHGTRDPAGPPVVDRIAAAVAERAGIAVRTAYVDVIGPTVAEALDGLDGPVVAVPAFLAAGYHVRVDLPAQLAAAGHEDVTTSAPLGPDPALAEVMLRRLRAAGWRPGAAVVFAAAGSTDPRALADVRTAARLLGARCGQVLRPSYVTTAAPRTAEVCAEPGPERFVAPYLLAPGRFHRGLAALPVRAAAAPIGAHPLVVDLVLRRYRSACREVFDPVRAGPGHPR</sequence>
<dbReference type="NCBIfam" id="NF005568">
    <property type="entry name" value="PRK07239.1"/>
    <property type="match status" value="1"/>
</dbReference>
<dbReference type="SUPFAM" id="SSF53800">
    <property type="entry name" value="Chelatase"/>
    <property type="match status" value="1"/>
</dbReference>
<dbReference type="Pfam" id="PF01903">
    <property type="entry name" value="CbiX"/>
    <property type="match status" value="1"/>
</dbReference>
<keyword evidence="6" id="KW-1185">Reference proteome</keyword>
<dbReference type="InterPro" id="IPR002762">
    <property type="entry name" value="CbiX-like"/>
</dbReference>
<feature type="domain" description="Tetrapyrrole biosynthesis uroporphyrinogen III synthase" evidence="4">
    <location>
        <begin position="25"/>
        <end position="263"/>
    </location>
</feature>
<feature type="region of interest" description="Disordered" evidence="3">
    <location>
        <begin position="341"/>
        <end position="365"/>
    </location>
</feature>
<dbReference type="InterPro" id="IPR036108">
    <property type="entry name" value="4pyrrol_syn_uPrphyn_synt_sf"/>
</dbReference>
<comment type="caution">
    <text evidence="5">The sequence shown here is derived from an EMBL/GenBank/DDBJ whole genome shotgun (WGS) entry which is preliminary data.</text>
</comment>
<protein>
    <recommendedName>
        <fullName evidence="4">Tetrapyrrole biosynthesis uroporphyrinogen III synthase domain-containing protein</fullName>
    </recommendedName>
</protein>